<reference evidence="1 2" key="1">
    <citation type="journal article" date="2012" name="J. Bacteriol.">
        <title>Genome sequence of "Candidatus Nitrosopumilus salaria" BD31, an ammonia-oxidizing archaeon from the San Francisco Bay estuary.</title>
        <authorList>
            <person name="Mosier A.C."/>
            <person name="Allen E.E."/>
            <person name="Kim M."/>
            <person name="Ferriera S."/>
            <person name="Francis C.A."/>
        </authorList>
    </citation>
    <scope>NUCLEOTIDE SEQUENCE [LARGE SCALE GENOMIC DNA]</scope>
    <source>
        <strain evidence="1 2">BD31</strain>
    </source>
</reference>
<dbReference type="Proteomes" id="UP000003423">
    <property type="component" value="Unassembled WGS sequence"/>
</dbReference>
<dbReference type="InterPro" id="IPR027417">
    <property type="entry name" value="P-loop_NTPase"/>
</dbReference>
<dbReference type="OrthoDB" id="381825at2157"/>
<comment type="caution">
    <text evidence="1">The sequence shown here is derived from an EMBL/GenBank/DDBJ whole genome shotgun (WGS) entry which is preliminary data.</text>
</comment>
<name>I3D4N2_9ARCH</name>
<evidence type="ECO:0008006" key="3">
    <source>
        <dbReference type="Google" id="ProtNLM"/>
    </source>
</evidence>
<keyword evidence="2" id="KW-1185">Reference proteome</keyword>
<protein>
    <recommendedName>
        <fullName evidence="3">Phage terminase, large subunit, PBSX family</fullName>
    </recommendedName>
</protein>
<organism evidence="1 2">
    <name type="scientific">Candidatus Nitrosopumilus salarius BD31</name>
    <dbReference type="NCBI Taxonomy" id="859350"/>
    <lineage>
        <taxon>Archaea</taxon>
        <taxon>Nitrososphaerota</taxon>
        <taxon>Nitrososphaeria</taxon>
        <taxon>Nitrosopumilales</taxon>
        <taxon>Nitrosopumilaceae</taxon>
        <taxon>Nitrosopumilus</taxon>
    </lineage>
</organism>
<evidence type="ECO:0000313" key="1">
    <source>
        <dbReference type="EMBL" id="EIJ66675.1"/>
    </source>
</evidence>
<evidence type="ECO:0000313" key="2">
    <source>
        <dbReference type="Proteomes" id="UP000003423"/>
    </source>
</evidence>
<sequence length="591" mass="68315">MTYNVTRWGDSHKKLAKKYLERHRKLNPLPTDIMDWIKIARPKVENIEREFLTCPFWIPIYNDDHNYQMIMGGRQIYKSTACTDFIAHTATTQPGVQVCYVTYDQESLSSFSKQKLKIGTFLANKTLAKYLRHPGNIGEVSLKNNSTVYLVTDNYQYRHLEGKSPTLCIIDEAQYQDIEYFGRVHQTMMATKGKVKIFGIGGEAGSAYEKLWKETNQMEWYYDNPDWRERLQYDHNGLIIGLYLREVLKGRWIPQNPSVTSFQGYHIPQTMLATIPLTIQDAVEKYKIHPRFSIEGQKKILKGSEFDSHVMGGFYNSPHRPITKEMMDNCTKHYRYLSMLRDDEVRNLKKIFGNEITIAMGVDFGSGSSSVTAISIIILWRKSKRIQVAFIEKRPQENQLKQAQYIAELFESYSCDIGVGDLGYGANQIKIIQDGGHAIDTGELFEGVTDSKFFGCRSISDNTKPIQIFEQTTDEHGDQVGRVQIDKTSSIEYLIECMENVVYHPIFSSEKTRSRAKLIIPSKNDYEIDFLLEELSNITRKDLQNFERIISDPRQVPRKEYNHPPDSAMSLIYGIVALKVKEQTKWHWISA</sequence>
<accession>I3D4N2</accession>
<proteinExistence type="predicted"/>
<dbReference type="EMBL" id="AEXL02000030">
    <property type="protein sequence ID" value="EIJ66675.1"/>
    <property type="molecule type" value="Genomic_DNA"/>
</dbReference>
<gene>
    <name evidence="1" type="ORF">BD31_I1093</name>
</gene>
<dbReference type="AlphaFoldDB" id="I3D4N2"/>
<dbReference type="PATRIC" id="fig|859350.6.peg.316"/>
<dbReference type="RefSeq" id="WP_008297458.1">
    <property type="nucleotide sequence ID" value="NZ_AEXL02000030.1"/>
</dbReference>
<dbReference type="Gene3D" id="3.40.50.300">
    <property type="entry name" value="P-loop containing nucleotide triphosphate hydrolases"/>
    <property type="match status" value="1"/>
</dbReference>